<dbReference type="Pfam" id="PF22965">
    <property type="entry name" value="INTS7_C"/>
    <property type="match status" value="1"/>
</dbReference>
<dbReference type="InterPro" id="IPR003887">
    <property type="entry name" value="LEM_dom"/>
</dbReference>
<dbReference type="InterPro" id="IPR054519">
    <property type="entry name" value="INTS7_C"/>
</dbReference>
<feature type="domain" description="LEM" evidence="2">
    <location>
        <begin position="633"/>
        <end position="677"/>
    </location>
</feature>
<keyword evidence="4" id="KW-1185">Reference proteome</keyword>
<reference evidence="3 4" key="2">
    <citation type="submission" date="2018-11" db="EMBL/GenBank/DDBJ databases">
        <authorList>
            <consortium name="Pathogen Informatics"/>
        </authorList>
    </citation>
    <scope>NUCLEOTIDE SEQUENCE [LARGE SCALE GENOMIC DNA]</scope>
</reference>
<dbReference type="SUPFAM" id="SSF48403">
    <property type="entry name" value="Ankyrin repeat"/>
    <property type="match status" value="1"/>
</dbReference>
<evidence type="ECO:0000313" key="5">
    <source>
        <dbReference type="WBParaSite" id="SBAD_0000626201-mRNA-1"/>
    </source>
</evidence>
<proteinExistence type="predicted"/>
<dbReference type="InterPro" id="IPR036770">
    <property type="entry name" value="Ankyrin_rpt-contain_sf"/>
</dbReference>
<dbReference type="InterPro" id="IPR034998">
    <property type="entry name" value="ANKLE1"/>
</dbReference>
<dbReference type="Proteomes" id="UP000270296">
    <property type="component" value="Unassembled WGS sequence"/>
</dbReference>
<dbReference type="EMBL" id="UZAM01009424">
    <property type="protein sequence ID" value="VDP09002.1"/>
    <property type="molecule type" value="Genomic_DNA"/>
</dbReference>
<accession>A0A183IQY0</accession>
<dbReference type="GO" id="GO:0005737">
    <property type="term" value="C:cytoplasm"/>
    <property type="evidence" value="ECO:0007669"/>
    <property type="project" value="TreeGrafter"/>
</dbReference>
<dbReference type="Pfam" id="PF03020">
    <property type="entry name" value="LEM"/>
    <property type="match status" value="1"/>
</dbReference>
<dbReference type="AlphaFoldDB" id="A0A183IQY0"/>
<sequence length="807" mass="91962">MILYDNKPALYLILKSLDSRNVEELDAAIYAIKRFSMHCKTFSREIFDKVIEKMKCSNFLLENKVKLMPIFRYMYAGMETGQEIFEVKKNVLCCLNVIATKSPQFWSKADLDAFCDISLKLQSHDLLLDAAAIIDRLSHGQWVNIWEITIDSKLMILCTHLLNSNCTRLFLTVLKIYLNLIEYLDVFQEHRVRFQIFNDRFSWWISALLKISAAEHLLASRSNSLVAYYADVQKALALYRECTFELKAAVNPSVNRWFVVTFCKLRVEFLKSMTTFIDAISHVRMCPPPKASSVSSIMAIYANLLLENLNLIVIEMAKVPLFFPCFFFRKVQHTTVKLLISPAPSESERQITVCSNQKLIAKVEGIVTTREWLNSFPRRVSKVVVTIMPESDKADFMIRQTSNGITRGISKTVDVQNDYFVAEFALEFTKSGLMNVCIGFIDDLEHKAWKTETEETIRVKILKLLLLNGGDPFLTDNDGKTAYNYALTNDHRSCVRLIDWWTKPASAYDVAQSSPATLAKWNAGVYRELVSCQESPELRLRRLKISAGPNSFHSARKSLNFGNCETNSEIIDQHQPKFCSDGVTGASSKQASPKVASKEATSNQNQRISFAELEMTIVKKDKEDRRTIDPSILQKCEQLNDKQLGEKLREEGFNVGPISSTTRTLYQKTLASFWNCMVASEGKFTAELEALIFGKLDLTSIQSDLQLMTEAKHKKILELWRKDIGVIALDVFHNIIAVEAYTREAAMIDAIGLRNLENMIRGDYYGLPTTWSQARCRRLGAYLLKMASAVFLAEGEKIVKFKDVSWI</sequence>
<dbReference type="InterPro" id="IPR056517">
    <property type="entry name" value="INTS7_HB"/>
</dbReference>
<dbReference type="Pfam" id="PF22945">
    <property type="entry name" value="LEM-3_GIY-YIG"/>
    <property type="match status" value="1"/>
</dbReference>
<dbReference type="Pfam" id="PF24436">
    <property type="entry name" value="INTS7_N"/>
    <property type="match status" value="1"/>
</dbReference>
<dbReference type="Gene3D" id="1.25.40.20">
    <property type="entry name" value="Ankyrin repeat-containing domain"/>
    <property type="match status" value="1"/>
</dbReference>
<dbReference type="GO" id="GO:0000712">
    <property type="term" value="P:resolution of meiotic recombination intermediates"/>
    <property type="evidence" value="ECO:0007669"/>
    <property type="project" value="TreeGrafter"/>
</dbReference>
<name>A0A183IQY0_9BILA</name>
<organism evidence="5">
    <name type="scientific">Soboliphyme baturini</name>
    <dbReference type="NCBI Taxonomy" id="241478"/>
    <lineage>
        <taxon>Eukaryota</taxon>
        <taxon>Metazoa</taxon>
        <taxon>Ecdysozoa</taxon>
        <taxon>Nematoda</taxon>
        <taxon>Enoplea</taxon>
        <taxon>Dorylaimia</taxon>
        <taxon>Dioctophymatida</taxon>
        <taxon>Dioctophymatoidea</taxon>
        <taxon>Soboliphymatidae</taxon>
        <taxon>Soboliphyme</taxon>
    </lineage>
</organism>
<dbReference type="Pfam" id="PF24437">
    <property type="entry name" value="INTS7_HB"/>
    <property type="match status" value="1"/>
</dbReference>
<evidence type="ECO:0000313" key="4">
    <source>
        <dbReference type="Proteomes" id="UP000270296"/>
    </source>
</evidence>
<dbReference type="GO" id="GO:0004520">
    <property type="term" value="F:DNA endonuclease activity"/>
    <property type="evidence" value="ECO:0007669"/>
    <property type="project" value="TreeGrafter"/>
</dbReference>
<evidence type="ECO:0000256" key="1">
    <source>
        <dbReference type="SAM" id="MobiDB-lite"/>
    </source>
</evidence>
<dbReference type="InterPro" id="IPR011015">
    <property type="entry name" value="LEM/LEM-like_dom_sf"/>
</dbReference>
<dbReference type="PANTHER" id="PTHR46427:SF1">
    <property type="entry name" value="ANKYRIN REPEAT AND LEM DOMAIN-CONTAINING PROTEIN 1"/>
    <property type="match status" value="1"/>
</dbReference>
<dbReference type="SUPFAM" id="SSF63451">
    <property type="entry name" value="LEM domain"/>
    <property type="match status" value="1"/>
</dbReference>
<evidence type="ECO:0000259" key="2">
    <source>
        <dbReference type="PROSITE" id="PS50954"/>
    </source>
</evidence>
<dbReference type="PROSITE" id="PS50954">
    <property type="entry name" value="LEM"/>
    <property type="match status" value="1"/>
</dbReference>
<dbReference type="Gene3D" id="1.10.720.40">
    <property type="match status" value="1"/>
</dbReference>
<dbReference type="PANTHER" id="PTHR46427">
    <property type="entry name" value="ANKYRIN REPEAT AND LEM DOMAIN-CONTAINING PROTEIN 1"/>
    <property type="match status" value="1"/>
</dbReference>
<feature type="region of interest" description="Disordered" evidence="1">
    <location>
        <begin position="582"/>
        <end position="603"/>
    </location>
</feature>
<dbReference type="GO" id="GO:0000724">
    <property type="term" value="P:double-strand break repair via homologous recombination"/>
    <property type="evidence" value="ECO:0007669"/>
    <property type="project" value="TreeGrafter"/>
</dbReference>
<dbReference type="OrthoDB" id="1601181at2759"/>
<dbReference type="CDD" id="cd12934">
    <property type="entry name" value="LEM"/>
    <property type="match status" value="1"/>
</dbReference>
<reference evidence="5" key="1">
    <citation type="submission" date="2016-06" db="UniProtKB">
        <authorList>
            <consortium name="WormBaseParasite"/>
        </authorList>
    </citation>
    <scope>IDENTIFICATION</scope>
</reference>
<evidence type="ECO:0000313" key="3">
    <source>
        <dbReference type="EMBL" id="VDP09002.1"/>
    </source>
</evidence>
<dbReference type="InterPro" id="IPR056516">
    <property type="entry name" value="INTS7_N"/>
</dbReference>
<gene>
    <name evidence="3" type="ORF">SBAD_LOCUS6027</name>
</gene>
<dbReference type="GO" id="GO:0005654">
    <property type="term" value="C:nucleoplasm"/>
    <property type="evidence" value="ECO:0007669"/>
    <property type="project" value="TreeGrafter"/>
</dbReference>
<dbReference type="WBParaSite" id="SBAD_0000626201-mRNA-1">
    <property type="protein sequence ID" value="SBAD_0000626201-mRNA-1"/>
    <property type="gene ID" value="SBAD_0000626201"/>
</dbReference>
<protein>
    <submittedName>
        <fullName evidence="5">LEM domain-containing protein</fullName>
    </submittedName>
</protein>